<gene>
    <name evidence="1" type="ORF">PXEA_LOCUS18933</name>
</gene>
<dbReference type="EMBL" id="CAAALY010074295">
    <property type="protein sequence ID" value="VEL25493.1"/>
    <property type="molecule type" value="Genomic_DNA"/>
</dbReference>
<sequence length="84" mass="9314">MDVISPTMKMTHAHAHYSLPRPPHLTNTFRFSYSLQDPVNMATRPAHVTASAPDPNTVCISLSHTLVVALFRSLSLANPRSILY</sequence>
<dbReference type="Proteomes" id="UP000784294">
    <property type="component" value="Unassembled WGS sequence"/>
</dbReference>
<comment type="caution">
    <text evidence="1">The sequence shown here is derived from an EMBL/GenBank/DDBJ whole genome shotgun (WGS) entry which is preliminary data.</text>
</comment>
<evidence type="ECO:0000313" key="2">
    <source>
        <dbReference type="Proteomes" id="UP000784294"/>
    </source>
</evidence>
<protein>
    <submittedName>
        <fullName evidence="1">Uncharacterized protein</fullName>
    </submittedName>
</protein>
<name>A0A3S5CJ19_9PLAT</name>
<accession>A0A3S5CJ19</accession>
<organism evidence="1 2">
    <name type="scientific">Protopolystoma xenopodis</name>
    <dbReference type="NCBI Taxonomy" id="117903"/>
    <lineage>
        <taxon>Eukaryota</taxon>
        <taxon>Metazoa</taxon>
        <taxon>Spiralia</taxon>
        <taxon>Lophotrochozoa</taxon>
        <taxon>Platyhelminthes</taxon>
        <taxon>Monogenea</taxon>
        <taxon>Polyopisthocotylea</taxon>
        <taxon>Polystomatidea</taxon>
        <taxon>Polystomatidae</taxon>
        <taxon>Protopolystoma</taxon>
    </lineage>
</organism>
<proteinExistence type="predicted"/>
<evidence type="ECO:0000313" key="1">
    <source>
        <dbReference type="EMBL" id="VEL25493.1"/>
    </source>
</evidence>
<dbReference type="AlphaFoldDB" id="A0A3S5CJ19"/>
<reference evidence="1" key="1">
    <citation type="submission" date="2018-11" db="EMBL/GenBank/DDBJ databases">
        <authorList>
            <consortium name="Pathogen Informatics"/>
        </authorList>
    </citation>
    <scope>NUCLEOTIDE SEQUENCE</scope>
</reference>
<keyword evidence="2" id="KW-1185">Reference proteome</keyword>